<feature type="transmembrane region" description="Helical" evidence="2">
    <location>
        <begin position="162"/>
        <end position="181"/>
    </location>
</feature>
<gene>
    <name evidence="3" type="ORF">EV191_11548</name>
</gene>
<evidence type="ECO:0000256" key="2">
    <source>
        <dbReference type="SAM" id="Phobius"/>
    </source>
</evidence>
<protein>
    <submittedName>
        <fullName evidence="3">Uncharacterized protein</fullName>
    </submittedName>
</protein>
<keyword evidence="2" id="KW-0812">Transmembrane</keyword>
<feature type="region of interest" description="Disordered" evidence="1">
    <location>
        <begin position="115"/>
        <end position="139"/>
    </location>
</feature>
<evidence type="ECO:0000313" key="4">
    <source>
        <dbReference type="Proteomes" id="UP000294911"/>
    </source>
</evidence>
<comment type="caution">
    <text evidence="3">The sequence shown here is derived from an EMBL/GenBank/DDBJ whole genome shotgun (WGS) entry which is preliminary data.</text>
</comment>
<dbReference type="RefSeq" id="WP_165913083.1">
    <property type="nucleotide sequence ID" value="NZ_SLXQ01000015.1"/>
</dbReference>
<keyword evidence="2" id="KW-1133">Transmembrane helix</keyword>
<organism evidence="3 4">
    <name type="scientific">Tamaricihabitans halophyticus</name>
    <dbReference type="NCBI Taxonomy" id="1262583"/>
    <lineage>
        <taxon>Bacteria</taxon>
        <taxon>Bacillati</taxon>
        <taxon>Actinomycetota</taxon>
        <taxon>Actinomycetes</taxon>
        <taxon>Pseudonocardiales</taxon>
        <taxon>Pseudonocardiaceae</taxon>
        <taxon>Tamaricihabitans</taxon>
    </lineage>
</organism>
<dbReference type="Proteomes" id="UP000294911">
    <property type="component" value="Unassembled WGS sequence"/>
</dbReference>
<keyword evidence="4" id="KW-1185">Reference proteome</keyword>
<keyword evidence="2" id="KW-0472">Membrane</keyword>
<evidence type="ECO:0000313" key="3">
    <source>
        <dbReference type="EMBL" id="TCP45768.1"/>
    </source>
</evidence>
<sequence length="264" mass="27393">MRERYVTDPEGMQWVVGRKFLFGAPRYRGFRFGLGKKRKFEPPVTAAEPAEQAEPPPHRIARSRPVPQGPVRHDPPARYRDMDGYYRRRPRRRGGMIFVPTGGFGGGGFSGGGGGGLGSGGSGSRGGGGSGSRGGGGSGNRGGGAGGVLGGLGAGAGALAKIASTVLIVIAISAAIFLTIFVALPALVLLFELLLVALLIGWRALTGRPWVVEARQNRAAPIVHTWAIQGWQAAGGTVDEVAEALRRGQTPEPVGAEALENHGT</sequence>
<feature type="compositionally biased region" description="Basic and acidic residues" evidence="1">
    <location>
        <begin position="71"/>
        <end position="85"/>
    </location>
</feature>
<accession>A0A4R2QC91</accession>
<proteinExistence type="predicted"/>
<dbReference type="EMBL" id="SLXQ01000015">
    <property type="protein sequence ID" value="TCP45768.1"/>
    <property type="molecule type" value="Genomic_DNA"/>
</dbReference>
<feature type="compositionally biased region" description="Low complexity" evidence="1">
    <location>
        <begin position="42"/>
        <end position="53"/>
    </location>
</feature>
<reference evidence="3 4" key="1">
    <citation type="submission" date="2019-03" db="EMBL/GenBank/DDBJ databases">
        <title>Genomic Encyclopedia of Type Strains, Phase IV (KMG-IV): sequencing the most valuable type-strain genomes for metagenomic binning, comparative biology and taxonomic classification.</title>
        <authorList>
            <person name="Goeker M."/>
        </authorList>
    </citation>
    <scope>NUCLEOTIDE SEQUENCE [LARGE SCALE GENOMIC DNA]</scope>
    <source>
        <strain evidence="3 4">DSM 45765</strain>
    </source>
</reference>
<dbReference type="AlphaFoldDB" id="A0A4R2QC91"/>
<evidence type="ECO:0000256" key="1">
    <source>
        <dbReference type="SAM" id="MobiDB-lite"/>
    </source>
</evidence>
<name>A0A4R2QC91_9PSEU</name>
<feature type="region of interest" description="Disordered" evidence="1">
    <location>
        <begin position="42"/>
        <end position="85"/>
    </location>
</feature>